<proteinExistence type="predicted"/>
<accession>A0ABS0S9L6</accession>
<organism evidence="1 2">
    <name type="scientific">Aquamicrobium zhengzhouense</name>
    <dbReference type="NCBI Taxonomy" id="2781738"/>
    <lineage>
        <taxon>Bacteria</taxon>
        <taxon>Pseudomonadati</taxon>
        <taxon>Pseudomonadota</taxon>
        <taxon>Alphaproteobacteria</taxon>
        <taxon>Hyphomicrobiales</taxon>
        <taxon>Phyllobacteriaceae</taxon>
        <taxon>Aquamicrobium</taxon>
    </lineage>
</organism>
<dbReference type="InterPro" id="IPR029058">
    <property type="entry name" value="AB_hydrolase_fold"/>
</dbReference>
<reference evidence="1 2" key="1">
    <citation type="submission" date="2020-10" db="EMBL/GenBank/DDBJ databases">
        <title>Aquamicrobium zhengzhouensis sp. nov., a exopolysaccharide producing bacterium isolated from farmland soil.</title>
        <authorList>
            <person name="Wang X."/>
        </authorList>
    </citation>
    <scope>NUCLEOTIDE SEQUENCE [LARGE SCALE GENOMIC DNA]</scope>
    <source>
        <strain evidence="2">cd-1</strain>
    </source>
</reference>
<name>A0ABS0S9L6_9HYPH</name>
<sequence length="214" mass="23443">MIASAESVSREATFAYQLIKPKQASGRIMVLMHGSGGDETTLLDLASRIAPDATLIGVRGRVVQDGIKRWYKRLTPTEFDQQDVRDEATAFVAFMREKAEELKLDLSKATFLGYSNGANLIAALTQLYPGTVRKAVLLRPMPVLANAPQVDLSDSKFLTIAGEDDKLYYPFADRLHKMLASCGASVDARVIDTGHGLGEEDVRIVADWLGQANR</sequence>
<protein>
    <submittedName>
        <fullName evidence="1">Alpha/beta hydrolase</fullName>
    </submittedName>
</protein>
<evidence type="ECO:0000313" key="1">
    <source>
        <dbReference type="EMBL" id="MBI1619921.1"/>
    </source>
</evidence>
<comment type="caution">
    <text evidence="1">The sequence shown here is derived from an EMBL/GenBank/DDBJ whole genome shotgun (WGS) entry which is preliminary data.</text>
</comment>
<keyword evidence="1" id="KW-0378">Hydrolase</keyword>
<dbReference type="Proteomes" id="UP000601789">
    <property type="component" value="Unassembled WGS sequence"/>
</dbReference>
<evidence type="ECO:0000313" key="2">
    <source>
        <dbReference type="Proteomes" id="UP000601789"/>
    </source>
</evidence>
<dbReference type="GO" id="GO:0016787">
    <property type="term" value="F:hydrolase activity"/>
    <property type="evidence" value="ECO:0007669"/>
    <property type="project" value="UniProtKB-KW"/>
</dbReference>
<dbReference type="Gene3D" id="3.40.50.1820">
    <property type="entry name" value="alpha/beta hydrolase"/>
    <property type="match status" value="1"/>
</dbReference>
<gene>
    <name evidence="1" type="ORF">IOD40_04490</name>
</gene>
<keyword evidence="2" id="KW-1185">Reference proteome</keyword>
<dbReference type="SUPFAM" id="SSF53474">
    <property type="entry name" value="alpha/beta-Hydrolases"/>
    <property type="match status" value="1"/>
</dbReference>
<dbReference type="EMBL" id="JADGMQ010000002">
    <property type="protein sequence ID" value="MBI1619921.1"/>
    <property type="molecule type" value="Genomic_DNA"/>
</dbReference>